<dbReference type="GO" id="GO:0005509">
    <property type="term" value="F:calcium ion binding"/>
    <property type="evidence" value="ECO:0007669"/>
    <property type="project" value="InterPro"/>
</dbReference>
<comment type="caution">
    <text evidence="9">The sequence shown here is derived from an EMBL/GenBank/DDBJ whole genome shotgun (WGS) entry which is preliminary data.</text>
</comment>
<dbReference type="PROSITE" id="PS50222">
    <property type="entry name" value="EF_HAND_2"/>
    <property type="match status" value="1"/>
</dbReference>
<dbReference type="SUPFAM" id="SSF47473">
    <property type="entry name" value="EF-hand"/>
    <property type="match status" value="1"/>
</dbReference>
<evidence type="ECO:0000256" key="2">
    <source>
        <dbReference type="ARBA" id="ARBA00004496"/>
    </source>
</evidence>
<dbReference type="InterPro" id="IPR011992">
    <property type="entry name" value="EF-hand-dom_pair"/>
</dbReference>
<dbReference type="GO" id="GO:0012505">
    <property type="term" value="C:endomembrane system"/>
    <property type="evidence" value="ECO:0007669"/>
    <property type="project" value="UniProtKB-SubCell"/>
</dbReference>
<reference evidence="9" key="1">
    <citation type="submission" date="2019-10" db="EMBL/GenBank/DDBJ databases">
        <authorList>
            <consortium name="DOE Joint Genome Institute"/>
            <person name="Kuo A."/>
            <person name="Miyauchi S."/>
            <person name="Kiss E."/>
            <person name="Drula E."/>
            <person name="Kohler A."/>
            <person name="Sanchez-Garcia M."/>
            <person name="Andreopoulos B."/>
            <person name="Barry K.W."/>
            <person name="Bonito G."/>
            <person name="Buee M."/>
            <person name="Carver A."/>
            <person name="Chen C."/>
            <person name="Cichocki N."/>
            <person name="Clum A."/>
            <person name="Culley D."/>
            <person name="Crous P.W."/>
            <person name="Fauchery L."/>
            <person name="Girlanda M."/>
            <person name="Hayes R."/>
            <person name="Keri Z."/>
            <person name="LaButti K."/>
            <person name="Lipzen A."/>
            <person name="Lombard V."/>
            <person name="Magnuson J."/>
            <person name="Maillard F."/>
            <person name="Morin E."/>
            <person name="Murat C."/>
            <person name="Nolan M."/>
            <person name="Ohm R."/>
            <person name="Pangilinan J."/>
            <person name="Pereira M."/>
            <person name="Perotto S."/>
            <person name="Peter M."/>
            <person name="Riley R."/>
            <person name="Sitrit Y."/>
            <person name="Stielow B."/>
            <person name="Szollosi G."/>
            <person name="Zifcakova L."/>
            <person name="Stursova M."/>
            <person name="Spatafora J.W."/>
            <person name="Tedersoo L."/>
            <person name="Vaario L.-M."/>
            <person name="Yamada A."/>
            <person name="Yan M."/>
            <person name="Wang P."/>
            <person name="Xu J."/>
            <person name="Bruns T."/>
            <person name="Baldrian P."/>
            <person name="Vilgalys R."/>
            <person name="Henrissat B."/>
            <person name="Grigoriev I.V."/>
            <person name="Hibbett D."/>
            <person name="Nagy L.G."/>
            <person name="Martin F.M."/>
        </authorList>
    </citation>
    <scope>NUCLEOTIDE SEQUENCE</scope>
    <source>
        <strain evidence="9">Prilba</strain>
    </source>
</reference>
<reference evidence="9" key="2">
    <citation type="journal article" date="2020" name="Nat. Commun.">
        <title>Large-scale genome sequencing of mycorrhizal fungi provides insights into the early evolution of symbiotic traits.</title>
        <authorList>
            <person name="Miyauchi S."/>
            <person name="Kiss E."/>
            <person name="Kuo A."/>
            <person name="Drula E."/>
            <person name="Kohler A."/>
            <person name="Sanchez-Garcia M."/>
            <person name="Morin E."/>
            <person name="Andreopoulos B."/>
            <person name="Barry K.W."/>
            <person name="Bonito G."/>
            <person name="Buee M."/>
            <person name="Carver A."/>
            <person name="Chen C."/>
            <person name="Cichocki N."/>
            <person name="Clum A."/>
            <person name="Culley D."/>
            <person name="Crous P.W."/>
            <person name="Fauchery L."/>
            <person name="Girlanda M."/>
            <person name="Hayes R.D."/>
            <person name="Keri Z."/>
            <person name="LaButti K."/>
            <person name="Lipzen A."/>
            <person name="Lombard V."/>
            <person name="Magnuson J."/>
            <person name="Maillard F."/>
            <person name="Murat C."/>
            <person name="Nolan M."/>
            <person name="Ohm R.A."/>
            <person name="Pangilinan J."/>
            <person name="Pereira M.F."/>
            <person name="Perotto S."/>
            <person name="Peter M."/>
            <person name="Pfister S."/>
            <person name="Riley R."/>
            <person name="Sitrit Y."/>
            <person name="Stielow J.B."/>
            <person name="Szollosi G."/>
            <person name="Zifcakova L."/>
            <person name="Stursova M."/>
            <person name="Spatafora J.W."/>
            <person name="Tedersoo L."/>
            <person name="Vaario L.M."/>
            <person name="Yamada A."/>
            <person name="Yan M."/>
            <person name="Wang P."/>
            <person name="Xu J."/>
            <person name="Bruns T."/>
            <person name="Baldrian P."/>
            <person name="Vilgalys R."/>
            <person name="Dunand C."/>
            <person name="Henrissat B."/>
            <person name="Grigoriev I.V."/>
            <person name="Hibbett D."/>
            <person name="Nagy L.G."/>
            <person name="Martin F.M."/>
        </authorList>
    </citation>
    <scope>NUCLEOTIDE SEQUENCE</scope>
    <source>
        <strain evidence="9">Prilba</strain>
    </source>
</reference>
<keyword evidence="5" id="KW-0677">Repeat</keyword>
<evidence type="ECO:0000256" key="3">
    <source>
        <dbReference type="ARBA" id="ARBA00022490"/>
    </source>
</evidence>
<dbReference type="PROSITE" id="PS00018">
    <property type="entry name" value="EF_HAND_1"/>
    <property type="match status" value="1"/>
</dbReference>
<evidence type="ECO:0000256" key="5">
    <source>
        <dbReference type="ARBA" id="ARBA00022737"/>
    </source>
</evidence>
<organism evidence="9 10">
    <name type="scientific">Russula ochroleuca</name>
    <dbReference type="NCBI Taxonomy" id="152965"/>
    <lineage>
        <taxon>Eukaryota</taxon>
        <taxon>Fungi</taxon>
        <taxon>Dikarya</taxon>
        <taxon>Basidiomycota</taxon>
        <taxon>Agaricomycotina</taxon>
        <taxon>Agaricomycetes</taxon>
        <taxon>Russulales</taxon>
        <taxon>Russulaceae</taxon>
        <taxon>Russula</taxon>
    </lineage>
</organism>
<keyword evidence="10" id="KW-1185">Reference proteome</keyword>
<feature type="domain" description="EF-hand" evidence="8">
    <location>
        <begin position="22"/>
        <end position="57"/>
    </location>
</feature>
<dbReference type="PANTHER" id="PTHR46735:SF3">
    <property type="entry name" value="CALPAIN SMALL SUBUNIT 1-RELATED"/>
    <property type="match status" value="1"/>
</dbReference>
<comment type="subcellular location">
    <subcellularLocation>
        <location evidence="2">Cytoplasm</location>
    </subcellularLocation>
    <subcellularLocation>
        <location evidence="1">Endomembrane system</location>
    </subcellularLocation>
</comment>
<sequence length="132" mass="15009">MITFDQDGNGVITFDEFEPLWEYMNQWIQMFDSFDQNRDGIINTTELSHALANYGLHLTRDVLDMVMDKYGDVPSRNRRPGFGGVPPHMNLDGFVSACVGVHKMCDLHRDCSPQGQPRMSRDAFLKAVLSLP</sequence>
<dbReference type="Proteomes" id="UP000759537">
    <property type="component" value="Unassembled WGS sequence"/>
</dbReference>
<dbReference type="EMBL" id="WHVB01000046">
    <property type="protein sequence ID" value="KAF8465600.1"/>
    <property type="molecule type" value="Genomic_DNA"/>
</dbReference>
<evidence type="ECO:0000256" key="7">
    <source>
        <dbReference type="ARBA" id="ARBA00023136"/>
    </source>
</evidence>
<evidence type="ECO:0000313" key="10">
    <source>
        <dbReference type="Proteomes" id="UP000759537"/>
    </source>
</evidence>
<gene>
    <name evidence="9" type="ORF">DFH94DRAFT_782836</name>
</gene>
<keyword evidence="6" id="KW-0106">Calcium</keyword>
<dbReference type="Pfam" id="PF13833">
    <property type="entry name" value="EF-hand_8"/>
    <property type="match status" value="1"/>
</dbReference>
<dbReference type="GO" id="GO:0005737">
    <property type="term" value="C:cytoplasm"/>
    <property type="evidence" value="ECO:0007669"/>
    <property type="project" value="UniProtKB-SubCell"/>
</dbReference>
<accession>A0A9P5JWH4</accession>
<dbReference type="AlphaFoldDB" id="A0A9P5JWH4"/>
<keyword evidence="4" id="KW-0479">Metal-binding</keyword>
<dbReference type="OrthoDB" id="186625at2759"/>
<protein>
    <recommendedName>
        <fullName evidence="8">EF-hand domain-containing protein</fullName>
    </recommendedName>
</protein>
<proteinExistence type="predicted"/>
<dbReference type="Gene3D" id="1.10.238.10">
    <property type="entry name" value="EF-hand"/>
    <property type="match status" value="1"/>
</dbReference>
<evidence type="ECO:0000256" key="1">
    <source>
        <dbReference type="ARBA" id="ARBA00004308"/>
    </source>
</evidence>
<evidence type="ECO:0000313" key="9">
    <source>
        <dbReference type="EMBL" id="KAF8465600.1"/>
    </source>
</evidence>
<keyword evidence="3" id="KW-0963">Cytoplasm</keyword>
<evidence type="ECO:0000256" key="6">
    <source>
        <dbReference type="ARBA" id="ARBA00022837"/>
    </source>
</evidence>
<dbReference type="PANTHER" id="PTHR46735">
    <property type="entry name" value="CALPAIN, SMALL SUBUNIT 1 A-RELATED"/>
    <property type="match status" value="1"/>
</dbReference>
<name>A0A9P5JWH4_9AGAM</name>
<dbReference type="Pfam" id="PF13405">
    <property type="entry name" value="EF-hand_6"/>
    <property type="match status" value="1"/>
</dbReference>
<keyword evidence="7" id="KW-0472">Membrane</keyword>
<dbReference type="InterPro" id="IPR018247">
    <property type="entry name" value="EF_Hand_1_Ca_BS"/>
</dbReference>
<evidence type="ECO:0000259" key="8">
    <source>
        <dbReference type="PROSITE" id="PS50222"/>
    </source>
</evidence>
<dbReference type="InterPro" id="IPR002048">
    <property type="entry name" value="EF_hand_dom"/>
</dbReference>
<evidence type="ECO:0000256" key="4">
    <source>
        <dbReference type="ARBA" id="ARBA00022723"/>
    </source>
</evidence>